<dbReference type="RefSeq" id="WP_101467456.1">
    <property type="nucleotide sequence ID" value="NZ_PJMW01000002.1"/>
</dbReference>
<keyword evidence="2" id="KW-0560">Oxidoreductase</keyword>
<dbReference type="PANTHER" id="PTHR33336:SF15">
    <property type="entry name" value="ABM DOMAIN-CONTAINING PROTEIN"/>
    <property type="match status" value="1"/>
</dbReference>
<dbReference type="OrthoDB" id="3695636at2"/>
<proteinExistence type="predicted"/>
<feature type="domain" description="ABM" evidence="1">
    <location>
        <begin position="2"/>
        <end position="92"/>
    </location>
</feature>
<keyword evidence="2" id="KW-0503">Monooxygenase</keyword>
<evidence type="ECO:0000313" key="2">
    <source>
        <dbReference type="EMBL" id="PKV81798.1"/>
    </source>
</evidence>
<dbReference type="SUPFAM" id="SSF54909">
    <property type="entry name" value="Dimeric alpha+beta barrel"/>
    <property type="match status" value="1"/>
</dbReference>
<dbReference type="Proteomes" id="UP000233766">
    <property type="component" value="Unassembled WGS sequence"/>
</dbReference>
<dbReference type="InterPro" id="IPR007138">
    <property type="entry name" value="ABM_dom"/>
</dbReference>
<dbReference type="GO" id="GO:0004497">
    <property type="term" value="F:monooxygenase activity"/>
    <property type="evidence" value="ECO:0007669"/>
    <property type="project" value="UniProtKB-KW"/>
</dbReference>
<reference evidence="2 3" key="1">
    <citation type="submission" date="2017-12" db="EMBL/GenBank/DDBJ databases">
        <title>Sequencing the genomes of 1000 Actinobacteria strains.</title>
        <authorList>
            <person name="Klenk H.-P."/>
        </authorList>
    </citation>
    <scope>NUCLEOTIDE SEQUENCE [LARGE SCALE GENOMIC DNA]</scope>
    <source>
        <strain evidence="2 3">DSM 44489</strain>
    </source>
</reference>
<dbReference type="PROSITE" id="PS51725">
    <property type="entry name" value="ABM"/>
    <property type="match status" value="1"/>
</dbReference>
<keyword evidence="3" id="KW-1185">Reference proteome</keyword>
<sequence length="95" mass="10317">MIAVIAEVTVKAGAGAEFEAVVADLIEQIKANEPGNLTYQLVRSRTDAENYRFFELYSDDAAVEAHGRSDHFRAAGKLMAPLLAAAPKIEYFTAV</sequence>
<dbReference type="InterPro" id="IPR011008">
    <property type="entry name" value="Dimeric_a/b-barrel"/>
</dbReference>
<evidence type="ECO:0000313" key="3">
    <source>
        <dbReference type="Proteomes" id="UP000233766"/>
    </source>
</evidence>
<dbReference type="Pfam" id="PF03992">
    <property type="entry name" value="ABM"/>
    <property type="match status" value="1"/>
</dbReference>
<protein>
    <submittedName>
        <fullName evidence="2">Quinol monooxygenase YgiN</fullName>
    </submittedName>
</protein>
<dbReference type="InterPro" id="IPR050744">
    <property type="entry name" value="AI-2_Isomerase_LsrG"/>
</dbReference>
<dbReference type="Gene3D" id="3.30.70.100">
    <property type="match status" value="1"/>
</dbReference>
<comment type="caution">
    <text evidence="2">The sequence shown here is derived from an EMBL/GenBank/DDBJ whole genome shotgun (WGS) entry which is preliminary data.</text>
</comment>
<name>A0A2N3VJI8_9NOCA</name>
<accession>A0A2N3VJI8</accession>
<dbReference type="EMBL" id="PJMW01000002">
    <property type="protein sequence ID" value="PKV81798.1"/>
    <property type="molecule type" value="Genomic_DNA"/>
</dbReference>
<organism evidence="2 3">
    <name type="scientific">Nocardia fluminea</name>
    <dbReference type="NCBI Taxonomy" id="134984"/>
    <lineage>
        <taxon>Bacteria</taxon>
        <taxon>Bacillati</taxon>
        <taxon>Actinomycetota</taxon>
        <taxon>Actinomycetes</taxon>
        <taxon>Mycobacteriales</taxon>
        <taxon>Nocardiaceae</taxon>
        <taxon>Nocardia</taxon>
    </lineage>
</organism>
<dbReference type="AlphaFoldDB" id="A0A2N3VJI8"/>
<evidence type="ECO:0000259" key="1">
    <source>
        <dbReference type="PROSITE" id="PS51725"/>
    </source>
</evidence>
<gene>
    <name evidence="2" type="ORF">ATK86_6269</name>
</gene>
<dbReference type="PANTHER" id="PTHR33336">
    <property type="entry name" value="QUINOL MONOOXYGENASE YGIN-RELATED"/>
    <property type="match status" value="1"/>
</dbReference>